<proteinExistence type="predicted"/>
<dbReference type="PIRSF" id="PIRSF018637">
    <property type="entry name" value="TrmK"/>
    <property type="match status" value="1"/>
</dbReference>
<dbReference type="InterPro" id="IPR006901">
    <property type="entry name" value="TrmK"/>
</dbReference>
<name>A0A3F3H8S0_9LACO</name>
<gene>
    <name evidence="1" type="ORF">FTRO_0020570</name>
</gene>
<organism evidence="1">
    <name type="scientific">Fructobacillus tropaeoli</name>
    <dbReference type="NCBI Taxonomy" id="709323"/>
    <lineage>
        <taxon>Bacteria</taxon>
        <taxon>Bacillati</taxon>
        <taxon>Bacillota</taxon>
        <taxon>Bacilli</taxon>
        <taxon>Lactobacillales</taxon>
        <taxon>Lactobacillaceae</taxon>
        <taxon>Fructobacillus</taxon>
    </lineage>
</organism>
<dbReference type="SUPFAM" id="SSF53335">
    <property type="entry name" value="S-adenosyl-L-methionine-dependent methyltransferases"/>
    <property type="match status" value="1"/>
</dbReference>
<dbReference type="PANTHER" id="PTHR38451">
    <property type="entry name" value="TRNA (ADENINE(22)-N(1))-METHYLTRANSFERASE"/>
    <property type="match status" value="1"/>
</dbReference>
<dbReference type="Proteomes" id="UP000064514">
    <property type="component" value="Unassembled WGS sequence"/>
</dbReference>
<sequence>MTAIKLSPRLAAVKDLVNDQARVADIGSDHAYLAAALLLEKKSEFALVGEVAQGPLENAIHTVATYGLSDRVTCRLADGLAAIEPDDQIETVVIAGMGGLLIEKILAAGQNKGPFNQLILQPNTDQAAVRLWLSKNGYRIDQEKIVQEGHHRYEIIVAVPGQQELTRAEWTFGPKLLQAKDPVFLAKWEQERNRAAEVLSRLESAQQKGSKKYVNLQEKLNFINQEVFDGQSK</sequence>
<dbReference type="AlphaFoldDB" id="A0A3F3H8S0"/>
<keyword evidence="1" id="KW-0808">Transferase</keyword>
<dbReference type="EMBL" id="DF968079">
    <property type="protein sequence ID" value="GAP03890.1"/>
    <property type="molecule type" value="Genomic_DNA"/>
</dbReference>
<dbReference type="InterPro" id="IPR029063">
    <property type="entry name" value="SAM-dependent_MTases_sf"/>
</dbReference>
<dbReference type="Gene3D" id="1.10.287.1890">
    <property type="match status" value="1"/>
</dbReference>
<dbReference type="GO" id="GO:0032259">
    <property type="term" value="P:methylation"/>
    <property type="evidence" value="ECO:0007669"/>
    <property type="project" value="UniProtKB-KW"/>
</dbReference>
<dbReference type="Gene3D" id="3.40.50.150">
    <property type="entry name" value="Vaccinia Virus protein VP39"/>
    <property type="match status" value="1"/>
</dbReference>
<dbReference type="STRING" id="709323.GCA_001047135_00434"/>
<keyword evidence="1" id="KW-0489">Methyltransferase</keyword>
<reference evidence="1" key="1">
    <citation type="journal article" date="2015" name="BMC Genomics">
        <title>Comparative genomics of Fructobacillus spp. and Leuconostoc spp. reveals niche-specific evolution of Fructobacillus spp.</title>
        <authorList>
            <person name="Endo A."/>
            <person name="Tanizawa Y."/>
            <person name="Tanaka N."/>
            <person name="Maeno S."/>
            <person name="Kumar H."/>
            <person name="Shiwa Y."/>
            <person name="Okada S."/>
            <person name="Yoshikawa H."/>
            <person name="Dicks L."/>
            <person name="Nakagawa J."/>
            <person name="Arita M."/>
        </authorList>
    </citation>
    <scope>NUCLEOTIDE SEQUENCE [LARGE SCALE GENOMIC DNA]</scope>
    <source>
        <strain evidence="1">F214-1</strain>
    </source>
</reference>
<accession>A0A3F3H8S0</accession>
<dbReference type="Pfam" id="PF04816">
    <property type="entry name" value="TrmK"/>
    <property type="match status" value="1"/>
</dbReference>
<evidence type="ECO:0000313" key="1">
    <source>
        <dbReference type="EMBL" id="GAP03890.1"/>
    </source>
</evidence>
<dbReference type="GO" id="GO:0160105">
    <property type="term" value="F:tRNA (adenine(22)-N1)-methyltransferase activity"/>
    <property type="evidence" value="ECO:0007669"/>
    <property type="project" value="InterPro"/>
</dbReference>
<dbReference type="RefSeq" id="WP_059393377.1">
    <property type="nucleotide sequence ID" value="NZ_DF968079.1"/>
</dbReference>
<protein>
    <submittedName>
        <fullName evidence="1">Putative tRNA-m1A22 methylase</fullName>
    </submittedName>
</protein>
<dbReference type="PANTHER" id="PTHR38451:SF1">
    <property type="entry name" value="TRNA (ADENINE(22)-N(1))-METHYLTRANSFERASE"/>
    <property type="match status" value="1"/>
</dbReference>